<dbReference type="PANTHER" id="PTHR46663">
    <property type="entry name" value="DIGUANYLATE CYCLASE DGCT-RELATED"/>
    <property type="match status" value="1"/>
</dbReference>
<comment type="cofactor">
    <cofactor evidence="1">
        <name>Mg(2+)</name>
        <dbReference type="ChEBI" id="CHEBI:18420"/>
    </cofactor>
</comment>
<evidence type="ECO:0000313" key="5">
    <source>
        <dbReference type="Proteomes" id="UP000280507"/>
    </source>
</evidence>
<dbReference type="CDD" id="cd00130">
    <property type="entry name" value="PAS"/>
    <property type="match status" value="1"/>
</dbReference>
<dbReference type="FunFam" id="3.30.70.270:FF:000001">
    <property type="entry name" value="Diguanylate cyclase domain protein"/>
    <property type="match status" value="1"/>
</dbReference>
<dbReference type="SMART" id="SM00091">
    <property type="entry name" value="PAS"/>
    <property type="match status" value="1"/>
</dbReference>
<dbReference type="InterPro" id="IPR013655">
    <property type="entry name" value="PAS_fold_3"/>
</dbReference>
<dbReference type="InterPro" id="IPR052163">
    <property type="entry name" value="DGC-Regulatory_Protein"/>
</dbReference>
<protein>
    <submittedName>
        <fullName evidence="4">Diguanylate cyclase</fullName>
    </submittedName>
</protein>
<dbReference type="AlphaFoldDB" id="A0A3M8Q7U2"/>
<dbReference type="RefSeq" id="WP_123094697.1">
    <property type="nucleotide sequence ID" value="NZ_RIZG01000002.1"/>
</dbReference>
<dbReference type="NCBIfam" id="TIGR00254">
    <property type="entry name" value="GGDEF"/>
    <property type="match status" value="1"/>
</dbReference>
<evidence type="ECO:0000259" key="2">
    <source>
        <dbReference type="PROSITE" id="PS50112"/>
    </source>
</evidence>
<dbReference type="CDD" id="cd01949">
    <property type="entry name" value="GGDEF"/>
    <property type="match status" value="1"/>
</dbReference>
<dbReference type="InterPro" id="IPR029787">
    <property type="entry name" value="Nucleotide_cyclase"/>
</dbReference>
<dbReference type="GO" id="GO:0003824">
    <property type="term" value="F:catalytic activity"/>
    <property type="evidence" value="ECO:0007669"/>
    <property type="project" value="UniProtKB-ARBA"/>
</dbReference>
<dbReference type="SMART" id="SM00267">
    <property type="entry name" value="GGDEF"/>
    <property type="match status" value="1"/>
</dbReference>
<dbReference type="InterPro" id="IPR000014">
    <property type="entry name" value="PAS"/>
</dbReference>
<keyword evidence="5" id="KW-1185">Reference proteome</keyword>
<dbReference type="NCBIfam" id="TIGR00229">
    <property type="entry name" value="sensory_box"/>
    <property type="match status" value="1"/>
</dbReference>
<dbReference type="PROSITE" id="PS50887">
    <property type="entry name" value="GGDEF"/>
    <property type="match status" value="1"/>
</dbReference>
<accession>A0A3M8Q7U2</accession>
<sequence>MKNKQLPIDLADVLELMLDAVCVVDRAGDFVFVSAAFEDMFGYAPDEVVGTPMVNMVHPEDRYPTLSVVESMISGQMLPRFENRWIRKDGEVVHVLWSARWSESHQVRIAVAHDITERKVMEAALLYAAGHDDLTGLPNRTLLLDRLQTSMTLAEREQEALSVLFIDIDGFKEINDIYGHAVGDEMLQKIASRLDASVRKSDTVGRLGGDEFLIVLNKTRSVGGALSVAEKIRSKLALPFVINDTSMQVYVSIGIACFPSNAKDVLDLVQVADHAMYQAKNTGGNKVVVANASNTVIT</sequence>
<comment type="caution">
    <text evidence="4">The sequence shown here is derived from an EMBL/GenBank/DDBJ whole genome shotgun (WGS) entry which is preliminary data.</text>
</comment>
<dbReference type="Pfam" id="PF00990">
    <property type="entry name" value="GGDEF"/>
    <property type="match status" value="1"/>
</dbReference>
<feature type="domain" description="PAS" evidence="2">
    <location>
        <begin position="10"/>
        <end position="76"/>
    </location>
</feature>
<dbReference type="Gene3D" id="3.30.450.20">
    <property type="entry name" value="PAS domain"/>
    <property type="match status" value="1"/>
</dbReference>
<gene>
    <name evidence="4" type="ORF">EBI00_04385</name>
</gene>
<dbReference type="Proteomes" id="UP000280507">
    <property type="component" value="Unassembled WGS sequence"/>
</dbReference>
<proteinExistence type="predicted"/>
<dbReference type="Gene3D" id="3.30.70.270">
    <property type="match status" value="1"/>
</dbReference>
<dbReference type="SUPFAM" id="SSF55073">
    <property type="entry name" value="Nucleotide cyclase"/>
    <property type="match status" value="1"/>
</dbReference>
<evidence type="ECO:0000313" key="4">
    <source>
        <dbReference type="EMBL" id="RNF52148.1"/>
    </source>
</evidence>
<dbReference type="PROSITE" id="PS50112">
    <property type="entry name" value="PAS"/>
    <property type="match status" value="1"/>
</dbReference>
<name>A0A3M8Q7U2_9GAMM</name>
<dbReference type="OrthoDB" id="73375at2"/>
<reference evidence="4 5" key="1">
    <citation type="journal article" date="2012" name="Int. J. Syst. Evol. Microbiol.">
        <title>Marinomonas hwangdonensis sp. nov., isolated from seawater.</title>
        <authorList>
            <person name="Jung Y.T."/>
            <person name="Oh T.K."/>
            <person name="Yoon J.H."/>
        </authorList>
    </citation>
    <scope>NUCLEOTIDE SEQUENCE [LARGE SCALE GENOMIC DNA]</scope>
    <source>
        <strain evidence="4 5">HDW-15</strain>
    </source>
</reference>
<evidence type="ECO:0000256" key="1">
    <source>
        <dbReference type="ARBA" id="ARBA00001946"/>
    </source>
</evidence>
<dbReference type="PANTHER" id="PTHR46663:SF3">
    <property type="entry name" value="SLL0267 PROTEIN"/>
    <property type="match status" value="1"/>
</dbReference>
<feature type="domain" description="GGDEF" evidence="3">
    <location>
        <begin position="159"/>
        <end position="292"/>
    </location>
</feature>
<organism evidence="4 5">
    <name type="scientific">Marinomonas hwangdonensis</name>
    <dbReference type="NCBI Taxonomy" id="1053647"/>
    <lineage>
        <taxon>Bacteria</taxon>
        <taxon>Pseudomonadati</taxon>
        <taxon>Pseudomonadota</taxon>
        <taxon>Gammaproteobacteria</taxon>
        <taxon>Oceanospirillales</taxon>
        <taxon>Oceanospirillaceae</taxon>
        <taxon>Marinomonas</taxon>
    </lineage>
</organism>
<dbReference type="InterPro" id="IPR043128">
    <property type="entry name" value="Rev_trsase/Diguanyl_cyclase"/>
</dbReference>
<dbReference type="InterPro" id="IPR035965">
    <property type="entry name" value="PAS-like_dom_sf"/>
</dbReference>
<evidence type="ECO:0000259" key="3">
    <source>
        <dbReference type="PROSITE" id="PS50887"/>
    </source>
</evidence>
<dbReference type="EMBL" id="RIZG01000002">
    <property type="protein sequence ID" value="RNF52148.1"/>
    <property type="molecule type" value="Genomic_DNA"/>
</dbReference>
<dbReference type="InterPro" id="IPR000160">
    <property type="entry name" value="GGDEF_dom"/>
</dbReference>
<dbReference type="SUPFAM" id="SSF55785">
    <property type="entry name" value="PYP-like sensor domain (PAS domain)"/>
    <property type="match status" value="1"/>
</dbReference>
<dbReference type="Pfam" id="PF08447">
    <property type="entry name" value="PAS_3"/>
    <property type="match status" value="1"/>
</dbReference>